<sequence>MSIRNERGELIALEPLLIGSSVSLFFLCAFVGHSGPLSQVIGDAAFLCLIAGVVAGLAMAAAVVVAWSFGSHRGSMPVATIHGRMGLIVAAVMLPIVGCSFALPNPGFVPAIIVGGLFCGIGIALHLALWGAIYSTFVPQTILLNASVSYLMASIAQGAFLASPLALSGADGISVLVVADAAAGLCMAAELRRGASSRFRDGEAVSDAPASTHASDPPRGILARASFVTLAKILWKPLAGAMIVAFILGLIWNPAPAGEGSGSEAGTLWGAVSGPLLAVGVIVLLLRRSPREFTLHSMQSVLLPASVTAIYPIVTNVAMAFEGDTRTPREIEKDAAARYLGERTRLVVDRFGLTGREAEVLGYLCRGFSQAYIAREL</sequence>
<dbReference type="Proteomes" id="UP000006001">
    <property type="component" value="Unassembled WGS sequence"/>
</dbReference>
<name>D0WJN9_SLAES</name>
<dbReference type="EMBL" id="ACUX02000019">
    <property type="protein sequence ID" value="EEZ60587.1"/>
    <property type="molecule type" value="Genomic_DNA"/>
</dbReference>
<protein>
    <submittedName>
        <fullName evidence="2">Uncharacterized protein</fullName>
    </submittedName>
</protein>
<feature type="transmembrane region" description="Helical" evidence="1">
    <location>
        <begin position="109"/>
        <end position="130"/>
    </location>
</feature>
<evidence type="ECO:0000256" key="1">
    <source>
        <dbReference type="SAM" id="Phobius"/>
    </source>
</evidence>
<keyword evidence="1" id="KW-0472">Membrane</keyword>
<accession>D0WJN9</accession>
<dbReference type="RefSeq" id="WP_006363354.1">
    <property type="nucleotide sequence ID" value="NZ_GG700631.1"/>
</dbReference>
<reference evidence="2" key="1">
    <citation type="submission" date="2009-10" db="EMBL/GenBank/DDBJ databases">
        <authorList>
            <person name="Weinstock G."/>
            <person name="Sodergren E."/>
            <person name="Clifton S."/>
            <person name="Fulton L."/>
            <person name="Fulton B."/>
            <person name="Courtney L."/>
            <person name="Fronick C."/>
            <person name="Harrison M."/>
            <person name="Strong C."/>
            <person name="Farmer C."/>
            <person name="Delahaunty K."/>
            <person name="Markovic C."/>
            <person name="Hall O."/>
            <person name="Minx P."/>
            <person name="Tomlinson C."/>
            <person name="Mitreva M."/>
            <person name="Nelson J."/>
            <person name="Hou S."/>
            <person name="Wollam A."/>
            <person name="Pepin K.H."/>
            <person name="Johnson M."/>
            <person name="Bhonagiri V."/>
            <person name="Nash W.E."/>
            <person name="Warren W."/>
            <person name="Chinwalla A."/>
            <person name="Mardis E.R."/>
            <person name="Wilson R.K."/>
        </authorList>
    </citation>
    <scope>NUCLEOTIDE SEQUENCE [LARGE SCALE GENOMIC DNA]</scope>
    <source>
        <strain evidence="2">ATCC 700122</strain>
    </source>
</reference>
<gene>
    <name evidence="2" type="ORF">HMPREF0762_02066</name>
</gene>
<dbReference type="GeneID" id="85007922"/>
<proteinExistence type="predicted"/>
<feature type="transmembrane region" description="Helical" evidence="1">
    <location>
        <begin position="267"/>
        <end position="286"/>
    </location>
</feature>
<feature type="transmembrane region" description="Helical" evidence="1">
    <location>
        <begin position="81"/>
        <end position="103"/>
    </location>
</feature>
<dbReference type="HOGENOM" id="CLU_733407_0_0_11"/>
<keyword evidence="3" id="KW-1185">Reference proteome</keyword>
<organism evidence="2 3">
    <name type="scientific">Slackia exigua (strain ATCC 700122 / DSM 15923 / CIP 105133 / JCM 11022 / KCTC 5966 / S-7)</name>
    <dbReference type="NCBI Taxonomy" id="649764"/>
    <lineage>
        <taxon>Bacteria</taxon>
        <taxon>Bacillati</taxon>
        <taxon>Actinomycetota</taxon>
        <taxon>Coriobacteriia</taxon>
        <taxon>Eggerthellales</taxon>
        <taxon>Eggerthellaceae</taxon>
        <taxon>Slackia</taxon>
    </lineage>
</organism>
<feature type="transmembrane region" description="Helical" evidence="1">
    <location>
        <begin position="233"/>
        <end position="255"/>
    </location>
</feature>
<dbReference type="AlphaFoldDB" id="D0WJN9"/>
<feature type="transmembrane region" description="Helical" evidence="1">
    <location>
        <begin position="12"/>
        <end position="32"/>
    </location>
</feature>
<keyword evidence="1" id="KW-0812">Transmembrane</keyword>
<evidence type="ECO:0000313" key="3">
    <source>
        <dbReference type="Proteomes" id="UP000006001"/>
    </source>
</evidence>
<feature type="transmembrane region" description="Helical" evidence="1">
    <location>
        <begin position="44"/>
        <end position="69"/>
    </location>
</feature>
<dbReference type="STRING" id="649764.HMPREF0762_02066"/>
<keyword evidence="1" id="KW-1133">Transmembrane helix</keyword>
<evidence type="ECO:0000313" key="2">
    <source>
        <dbReference type="EMBL" id="EEZ60587.1"/>
    </source>
</evidence>
<feature type="transmembrane region" description="Helical" evidence="1">
    <location>
        <begin position="142"/>
        <end position="167"/>
    </location>
</feature>
<comment type="caution">
    <text evidence="2">The sequence shown here is derived from an EMBL/GenBank/DDBJ whole genome shotgun (WGS) entry which is preliminary data.</text>
</comment>